<dbReference type="InterPro" id="IPR032466">
    <property type="entry name" value="Metal_Hydrolase"/>
</dbReference>
<reference evidence="1 2" key="1">
    <citation type="submission" date="2012-11" db="EMBL/GenBank/DDBJ databases">
        <title>Whole genome sequence of Acidocella aminolytica 101 = DSM 11237.</title>
        <authorList>
            <person name="Azuma Y."/>
            <person name="Higashiura N."/>
            <person name="Hirakawa H."/>
            <person name="Matsushita K."/>
        </authorList>
    </citation>
    <scope>NUCLEOTIDE SEQUENCE [LARGE SCALE GENOMIC DNA]</scope>
    <source>
        <strain evidence="2">101 / DSM 11237</strain>
    </source>
</reference>
<protein>
    <recommendedName>
        <fullName evidence="3">Cytosolic protein</fullName>
    </recommendedName>
</protein>
<evidence type="ECO:0000313" key="1">
    <source>
        <dbReference type="EMBL" id="GAN81577.1"/>
    </source>
</evidence>
<dbReference type="Proteomes" id="UP000032668">
    <property type="component" value="Unassembled WGS sequence"/>
</dbReference>
<gene>
    <name evidence="1" type="ORF">Aam_103_021</name>
</gene>
<comment type="caution">
    <text evidence="1">The sequence shown here is derived from an EMBL/GenBank/DDBJ whole genome shotgun (WGS) entry which is preliminary data.</text>
</comment>
<dbReference type="InterPro" id="IPR046249">
    <property type="entry name" value="DUF6282"/>
</dbReference>
<accession>A0A0D6PIR8</accession>
<dbReference type="AlphaFoldDB" id="A0A0D6PIR8"/>
<proteinExistence type="predicted"/>
<keyword evidence="2" id="KW-1185">Reference proteome</keyword>
<dbReference type="RefSeq" id="WP_241869443.1">
    <property type="nucleotide sequence ID" value="NZ_BANC01000101.1"/>
</dbReference>
<dbReference type="EMBL" id="BANC01000101">
    <property type="protein sequence ID" value="GAN81577.1"/>
    <property type="molecule type" value="Genomic_DNA"/>
</dbReference>
<dbReference type="Pfam" id="PF19799">
    <property type="entry name" value="DUF6282"/>
    <property type="match status" value="1"/>
</dbReference>
<evidence type="ECO:0008006" key="3">
    <source>
        <dbReference type="Google" id="ProtNLM"/>
    </source>
</evidence>
<dbReference type="STRING" id="1120923.SAMN02746095_03391"/>
<name>A0A0D6PIR8_9PROT</name>
<dbReference type="SUPFAM" id="SSF51556">
    <property type="entry name" value="Metallo-dependent hydrolases"/>
    <property type="match status" value="1"/>
</dbReference>
<sequence>MNEDKMDIVTETTPELDARIAGLLRGAVDTHVHSGPSIAARGLDHLELVRVADAAGFAAVVTKDHDYAGVATARLITDNFPELKTKIFSSIVLNNVVGGMNPYAVEHTAAMGGKIVWLPTLAAENHLQWEKQASFQHPASTKKMRHASPVPVLTSDKKVRDDAKEILDIVARNDMVLASGHIHVSETWVVFEEAQKRGVKRLVFTHPEDIVGASLNDVKGIAAMGAYIEHSLAMFLPGSKFRTKTEDDLRQHIEAGGVGQTILCSDLGQLGTISPLDGFRQGIKICIDLGYSDDQIRQMVSANASEVLGLNVEVA</sequence>
<evidence type="ECO:0000313" key="2">
    <source>
        <dbReference type="Proteomes" id="UP000032668"/>
    </source>
</evidence>
<organism evidence="1 2">
    <name type="scientific">Acidocella aminolytica 101 = DSM 11237</name>
    <dbReference type="NCBI Taxonomy" id="1120923"/>
    <lineage>
        <taxon>Bacteria</taxon>
        <taxon>Pseudomonadati</taxon>
        <taxon>Pseudomonadota</taxon>
        <taxon>Alphaproteobacteria</taxon>
        <taxon>Acetobacterales</taxon>
        <taxon>Acidocellaceae</taxon>
        <taxon>Acidocella</taxon>
    </lineage>
</organism>